<dbReference type="PANTHER" id="PTHR43284">
    <property type="entry name" value="ASPARAGINE SYNTHETASE (GLUTAMINE-HYDROLYZING)"/>
    <property type="match status" value="1"/>
</dbReference>
<keyword evidence="8" id="KW-0028">Amino-acid biosynthesis</keyword>
<dbReference type="RefSeq" id="WP_163678149.1">
    <property type="nucleotide sequence ID" value="NZ_JAAIYP010000035.1"/>
</dbReference>
<comment type="caution">
    <text evidence="12">The sequence shown here is derived from an EMBL/GenBank/DDBJ whole genome shotgun (WGS) entry which is preliminary data.</text>
</comment>
<dbReference type="AlphaFoldDB" id="A0A7C9QTP4"/>
<evidence type="ECO:0000256" key="4">
    <source>
        <dbReference type="ARBA" id="ARBA00022741"/>
    </source>
</evidence>
<keyword evidence="12" id="KW-0436">Ligase</keyword>
<dbReference type="Pfam" id="PF13537">
    <property type="entry name" value="GATase_7"/>
    <property type="match status" value="1"/>
</dbReference>
<comment type="catalytic activity">
    <reaction evidence="7">
        <text>L-aspartate + L-glutamine + ATP + H2O = L-asparagine + L-glutamate + AMP + diphosphate + H(+)</text>
        <dbReference type="Rhea" id="RHEA:12228"/>
        <dbReference type="ChEBI" id="CHEBI:15377"/>
        <dbReference type="ChEBI" id="CHEBI:15378"/>
        <dbReference type="ChEBI" id="CHEBI:29985"/>
        <dbReference type="ChEBI" id="CHEBI:29991"/>
        <dbReference type="ChEBI" id="CHEBI:30616"/>
        <dbReference type="ChEBI" id="CHEBI:33019"/>
        <dbReference type="ChEBI" id="CHEBI:58048"/>
        <dbReference type="ChEBI" id="CHEBI:58359"/>
        <dbReference type="ChEBI" id="CHEBI:456215"/>
        <dbReference type="EC" id="6.3.5.4"/>
    </reaction>
</comment>
<dbReference type="InterPro" id="IPR014729">
    <property type="entry name" value="Rossmann-like_a/b/a_fold"/>
</dbReference>
<evidence type="ECO:0000256" key="1">
    <source>
        <dbReference type="ARBA" id="ARBA00005187"/>
    </source>
</evidence>
<dbReference type="Pfam" id="PF00733">
    <property type="entry name" value="Asn_synthase"/>
    <property type="match status" value="1"/>
</dbReference>
<comment type="similarity">
    <text evidence="2">Belongs to the asparagine synthetase family.</text>
</comment>
<organism evidence="12 13">
    <name type="scientific">Magnetospirillum aberrantis SpK</name>
    <dbReference type="NCBI Taxonomy" id="908842"/>
    <lineage>
        <taxon>Bacteria</taxon>
        <taxon>Pseudomonadati</taxon>
        <taxon>Pseudomonadota</taxon>
        <taxon>Alphaproteobacteria</taxon>
        <taxon>Rhodospirillales</taxon>
        <taxon>Rhodospirillaceae</taxon>
        <taxon>Magnetospirillum</taxon>
    </lineage>
</organism>
<evidence type="ECO:0000313" key="12">
    <source>
        <dbReference type="EMBL" id="NFV80262.1"/>
    </source>
</evidence>
<dbReference type="EMBL" id="JAAIYP010000035">
    <property type="protein sequence ID" value="NFV80262.1"/>
    <property type="molecule type" value="Genomic_DNA"/>
</dbReference>
<dbReference type="InterPro" id="IPR051786">
    <property type="entry name" value="ASN_synthetase/amidase"/>
</dbReference>
<evidence type="ECO:0000256" key="10">
    <source>
        <dbReference type="PIRSR" id="PIRSR001589-3"/>
    </source>
</evidence>
<dbReference type="GO" id="GO:0006529">
    <property type="term" value="P:asparagine biosynthetic process"/>
    <property type="evidence" value="ECO:0007669"/>
    <property type="project" value="UniProtKB-KW"/>
</dbReference>
<feature type="active site" description="For GATase activity" evidence="8">
    <location>
        <position position="2"/>
    </location>
</feature>
<dbReference type="InterPro" id="IPR033738">
    <property type="entry name" value="AsnB_N"/>
</dbReference>
<evidence type="ECO:0000256" key="5">
    <source>
        <dbReference type="ARBA" id="ARBA00022840"/>
    </source>
</evidence>
<dbReference type="CDD" id="cd00712">
    <property type="entry name" value="AsnB"/>
    <property type="match status" value="1"/>
</dbReference>
<evidence type="ECO:0000256" key="9">
    <source>
        <dbReference type="PIRSR" id="PIRSR001589-2"/>
    </source>
</evidence>
<feature type="domain" description="Glutamine amidotransferase type-2" evidence="11">
    <location>
        <begin position="2"/>
        <end position="209"/>
    </location>
</feature>
<dbReference type="InterPro" id="IPR006426">
    <property type="entry name" value="Asn_synth_AEB"/>
</dbReference>
<sequence>MCGIAGIVAPKGQSPDPALLARLADALGHRGPDGRGEYLRDNVGMVQTRLAIIDLEGGRQPIVDDGGRAIVANGEIYNYLELRAELAHIRFATGSDCEPPLHLYAREGLAFVRHLRGMYAMAIHDPEQGRVVLARDPFGIKPLYVAEGPFGLAFASEPAALVRAGLVTARVDPQALGELLQLQFTCGADTIFAGIRRVLPGETLVVEDGRVVESRTLPALPENGAERGDGESLLERLDRVLMDSVDLHQRADVPYGMFLSGGIDSSALLAMMTRLNPRPVLAFTAGFPGTGVHDEREHARTLAQAMGARHVEVEFADDDFWRLLPKVAAAMDDPAADYACLPTYLLAERARAEVKVILAGEGGDELFGGYGRYRGAMRPWPFAKAMRRSGTFDGLNVLRPVPAGWRTRFAAAERAARRPHHRSRLQVAQATDCADWLPNDLLVKADRCLMHNGVEGRVPFLDLEMARFAFALPDKWKVRGNTGKWLLRRWLERALPAARPFDKKRGFTVPVAEWIATRPELAELVSRQPAVEAVADPAAVRNLFQSCDKRTGFACWTLLFYALWHRIHVDGTAPEGNVFEMLSA</sequence>
<evidence type="ECO:0000259" key="11">
    <source>
        <dbReference type="PROSITE" id="PS51278"/>
    </source>
</evidence>
<dbReference type="GO" id="GO:0005524">
    <property type="term" value="F:ATP binding"/>
    <property type="evidence" value="ECO:0007669"/>
    <property type="project" value="UniProtKB-KW"/>
</dbReference>
<feature type="site" description="Important for beta-aspartyl-AMP intermediate formation" evidence="10">
    <location>
        <position position="361"/>
    </location>
</feature>
<keyword evidence="13" id="KW-1185">Reference proteome</keyword>
<dbReference type="GO" id="GO:0004066">
    <property type="term" value="F:asparagine synthase (glutamine-hydrolyzing) activity"/>
    <property type="evidence" value="ECO:0007669"/>
    <property type="project" value="UniProtKB-EC"/>
</dbReference>
<evidence type="ECO:0000256" key="8">
    <source>
        <dbReference type="PIRSR" id="PIRSR001589-1"/>
    </source>
</evidence>
<keyword evidence="8" id="KW-0061">Asparagine biosynthesis</keyword>
<dbReference type="EC" id="6.3.5.4" evidence="3"/>
<dbReference type="Gene3D" id="3.60.20.10">
    <property type="entry name" value="Glutamine Phosphoribosylpyrophosphate, subunit 1, domain 1"/>
    <property type="match status" value="1"/>
</dbReference>
<evidence type="ECO:0000256" key="7">
    <source>
        <dbReference type="ARBA" id="ARBA00048741"/>
    </source>
</evidence>
<dbReference type="SUPFAM" id="SSF56235">
    <property type="entry name" value="N-terminal nucleophile aminohydrolases (Ntn hydrolases)"/>
    <property type="match status" value="1"/>
</dbReference>
<dbReference type="CDD" id="cd01991">
    <property type="entry name" value="Asn_synthase_B_C"/>
    <property type="match status" value="1"/>
</dbReference>
<dbReference type="PANTHER" id="PTHR43284:SF1">
    <property type="entry name" value="ASPARAGINE SYNTHETASE"/>
    <property type="match status" value="1"/>
</dbReference>
<evidence type="ECO:0000256" key="6">
    <source>
        <dbReference type="ARBA" id="ARBA00022962"/>
    </source>
</evidence>
<evidence type="ECO:0000313" key="13">
    <source>
        <dbReference type="Proteomes" id="UP000480684"/>
    </source>
</evidence>
<comment type="pathway">
    <text evidence="1">Amino-acid biosynthesis; L-asparagine biosynthesis; L-asparagine from L-aspartate (L-Gln route): step 1/1.</text>
</comment>
<feature type="binding site" evidence="9">
    <location>
        <position position="96"/>
    </location>
    <ligand>
        <name>L-glutamine</name>
        <dbReference type="ChEBI" id="CHEBI:58359"/>
    </ligand>
</feature>
<dbReference type="InterPro" id="IPR029055">
    <property type="entry name" value="Ntn_hydrolases_N"/>
</dbReference>
<dbReference type="SUPFAM" id="SSF52402">
    <property type="entry name" value="Adenine nucleotide alpha hydrolases-like"/>
    <property type="match status" value="1"/>
</dbReference>
<reference evidence="12 13" key="1">
    <citation type="submission" date="2020-02" db="EMBL/GenBank/DDBJ databases">
        <authorList>
            <person name="Dziuba M."/>
            <person name="Kuznetsov B."/>
            <person name="Mardanov A."/>
            <person name="Ravin N."/>
            <person name="Grouzdev D."/>
        </authorList>
    </citation>
    <scope>NUCLEOTIDE SEQUENCE [LARGE SCALE GENOMIC DNA]</scope>
    <source>
        <strain evidence="12 13">SpK</strain>
    </source>
</reference>
<dbReference type="PROSITE" id="PS51278">
    <property type="entry name" value="GATASE_TYPE_2"/>
    <property type="match status" value="1"/>
</dbReference>
<dbReference type="Gene3D" id="3.40.50.620">
    <property type="entry name" value="HUPs"/>
    <property type="match status" value="1"/>
</dbReference>
<keyword evidence="5 9" id="KW-0067">ATP-binding</keyword>
<accession>A0A7C9QTP4</accession>
<evidence type="ECO:0000256" key="2">
    <source>
        <dbReference type="ARBA" id="ARBA00005752"/>
    </source>
</evidence>
<gene>
    <name evidence="12" type="primary">asnB</name>
    <name evidence="12" type="ORF">G4223_09075</name>
</gene>
<protein>
    <recommendedName>
        <fullName evidence="3">asparagine synthase (glutamine-hydrolyzing)</fullName>
        <ecNumber evidence="3">6.3.5.4</ecNumber>
    </recommendedName>
</protein>
<name>A0A7C9QTP4_9PROT</name>
<keyword evidence="6 8" id="KW-0315">Glutamine amidotransferase</keyword>
<dbReference type="PIRSF" id="PIRSF001589">
    <property type="entry name" value="Asn_synthetase_glu-h"/>
    <property type="match status" value="1"/>
</dbReference>
<dbReference type="InterPro" id="IPR017932">
    <property type="entry name" value="GATase_2_dom"/>
</dbReference>
<dbReference type="NCBIfam" id="TIGR01536">
    <property type="entry name" value="asn_synth_AEB"/>
    <property type="match status" value="1"/>
</dbReference>
<dbReference type="Proteomes" id="UP000480684">
    <property type="component" value="Unassembled WGS sequence"/>
</dbReference>
<evidence type="ECO:0000256" key="3">
    <source>
        <dbReference type="ARBA" id="ARBA00012737"/>
    </source>
</evidence>
<dbReference type="GO" id="GO:0005829">
    <property type="term" value="C:cytosol"/>
    <property type="evidence" value="ECO:0007669"/>
    <property type="project" value="TreeGrafter"/>
</dbReference>
<dbReference type="InterPro" id="IPR001962">
    <property type="entry name" value="Asn_synthase"/>
</dbReference>
<proteinExistence type="inferred from homology"/>
<keyword evidence="4 9" id="KW-0547">Nucleotide-binding</keyword>